<proteinExistence type="predicted"/>
<accession>A0A2L2DNT0</accession>
<dbReference type="EMBL" id="MG602508">
    <property type="protein sequence ID" value="AVG47820.1"/>
    <property type="molecule type" value="Genomic_DNA"/>
</dbReference>
<organismHost>
    <name type="scientific">Acanthamoeba polyphaga</name>
    <name type="common">Amoeba</name>
    <dbReference type="NCBI Taxonomy" id="5757"/>
</organismHost>
<reference evidence="1" key="1">
    <citation type="journal article" date="2017" name="Front. Microbiol.">
        <title>Genome Characterization of the First Mimiviruses of Lineage C Isolated in Brazil.</title>
        <authorList>
            <person name="Assis F.L."/>
            <person name="Franco-Luiz A.P.M."/>
            <person name="Dos Santos R.N."/>
            <person name="Campos F.S."/>
            <person name="Dornas F.P."/>
            <person name="Borato P.V.M."/>
            <person name="Franco A.C."/>
            <person name="Abrahao J.S."/>
            <person name="Colson P."/>
            <person name="Scola B."/>
        </authorList>
    </citation>
    <scope>NUCLEOTIDE SEQUENCE [LARGE SCALE GENOMIC DNA]</scope>
</reference>
<organism evidence="1">
    <name type="scientific">Acanthamoeba polyphaga mimivirus</name>
    <name type="common">APMV</name>
    <dbReference type="NCBI Taxonomy" id="212035"/>
    <lineage>
        <taxon>Viruses</taxon>
        <taxon>Varidnaviria</taxon>
        <taxon>Bamfordvirae</taxon>
        <taxon>Nucleocytoviricota</taxon>
        <taxon>Megaviricetes</taxon>
        <taxon>Imitervirales</taxon>
        <taxon>Mimiviridae</taxon>
        <taxon>Megamimivirinae</taxon>
        <taxon>Mimivirus</taxon>
        <taxon>Mimivirus bradfordmassiliense</taxon>
    </lineage>
</organism>
<sequence length="204" mass="23643">MDANNANNANIKKFTEFLMKSLDKYDSKYDYRFVDYVNCRTNIDIICNQCNCKFTTTPFLHLNTTRGECPICTTEKKYNYLTTNKLIKFLKANCDDNYDYSDVEYRNINVPVILGCKICGHKFSISPKNLLKNPKCRVCHRGRKLLSNEVFINRAIKIHGSARYNYSNVNYRGLRYDVTITCNQCLTTFNVNAQKHLSGVGCRC</sequence>
<protein>
    <submittedName>
        <fullName evidence="1">Uncharacterized protein</fullName>
    </submittedName>
</protein>
<name>A0A2L2DNT0_MIMIV</name>
<evidence type="ECO:0000313" key="1">
    <source>
        <dbReference type="EMBL" id="AVG47820.1"/>
    </source>
</evidence>
<dbReference type="Proteomes" id="UP000279644">
    <property type="component" value="Segment"/>
</dbReference>